<dbReference type="Proteomes" id="UP001519292">
    <property type="component" value="Unassembled WGS sequence"/>
</dbReference>
<evidence type="ECO:0000256" key="9">
    <source>
        <dbReference type="HAMAP-Rule" id="MF_00097"/>
    </source>
</evidence>
<evidence type="ECO:0000256" key="5">
    <source>
        <dbReference type="ARBA" id="ARBA00022977"/>
    </source>
</evidence>
<dbReference type="InterPro" id="IPR036206">
    <property type="entry name" value="ThiamineP_synth_sf"/>
</dbReference>
<dbReference type="EMBL" id="JAGGLU010000014">
    <property type="protein sequence ID" value="MBP2058759.1"/>
    <property type="molecule type" value="Genomic_DNA"/>
</dbReference>
<comment type="catalytic activity">
    <reaction evidence="6 9 10">
        <text>4-methyl-5-(2-phosphooxyethyl)-thiazole + 4-amino-2-methyl-5-(diphosphooxymethyl)pyrimidine + H(+) = thiamine phosphate + diphosphate</text>
        <dbReference type="Rhea" id="RHEA:22328"/>
        <dbReference type="ChEBI" id="CHEBI:15378"/>
        <dbReference type="ChEBI" id="CHEBI:33019"/>
        <dbReference type="ChEBI" id="CHEBI:37575"/>
        <dbReference type="ChEBI" id="CHEBI:57841"/>
        <dbReference type="ChEBI" id="CHEBI:58296"/>
        <dbReference type="EC" id="2.5.1.3"/>
    </reaction>
</comment>
<dbReference type="InterPro" id="IPR022998">
    <property type="entry name" value="ThiamineP_synth_TenI"/>
</dbReference>
<keyword evidence="2 9" id="KW-0808">Transferase</keyword>
<dbReference type="InterPro" id="IPR013785">
    <property type="entry name" value="Aldolase_TIM"/>
</dbReference>
<dbReference type="RefSeq" id="WP_209687479.1">
    <property type="nucleotide sequence ID" value="NZ_JAGGLU010000014.1"/>
</dbReference>
<comment type="cofactor">
    <cofactor evidence="9">
        <name>Mg(2+)</name>
        <dbReference type="ChEBI" id="CHEBI:18420"/>
    </cofactor>
    <text evidence="9">Binds 1 Mg(2+) ion per subunit.</text>
</comment>
<feature type="binding site" evidence="9">
    <location>
        <position position="72"/>
    </location>
    <ligand>
        <name>4-amino-2-methyl-5-(diphosphooxymethyl)pyrimidine</name>
        <dbReference type="ChEBI" id="CHEBI:57841"/>
    </ligand>
</feature>
<evidence type="ECO:0000256" key="6">
    <source>
        <dbReference type="ARBA" id="ARBA00047334"/>
    </source>
</evidence>
<feature type="domain" description="Thiamine phosphate synthase/TenI" evidence="12">
    <location>
        <begin position="10"/>
        <end position="190"/>
    </location>
</feature>
<feature type="binding site" evidence="9">
    <location>
        <begin position="187"/>
        <end position="188"/>
    </location>
    <ligand>
        <name>2-[(2R,5Z)-2-carboxy-4-methylthiazol-5(2H)-ylidene]ethyl phosphate</name>
        <dbReference type="ChEBI" id="CHEBI:62899"/>
    </ligand>
</feature>
<reference evidence="13 14" key="1">
    <citation type="submission" date="2021-03" db="EMBL/GenBank/DDBJ databases">
        <title>Genomic Encyclopedia of Type Strains, Phase IV (KMG-IV): sequencing the most valuable type-strain genomes for metagenomic binning, comparative biology and taxonomic classification.</title>
        <authorList>
            <person name="Goeker M."/>
        </authorList>
    </citation>
    <scope>NUCLEOTIDE SEQUENCE [LARGE SCALE GENOMIC DNA]</scope>
    <source>
        <strain evidence="13 14">DSM 101872</strain>
    </source>
</reference>
<comment type="pathway">
    <text evidence="1 9 11">Cofactor biosynthesis; thiamine diphosphate biosynthesis; thiamine phosphate from 4-amino-2-methyl-5-diphosphomethylpyrimidine and 4-methyl-5-(2-phosphoethyl)-thiazole: step 1/1.</text>
</comment>
<comment type="caution">
    <text evidence="13">The sequence shown here is derived from an EMBL/GenBank/DDBJ whole genome shotgun (WGS) entry which is preliminary data.</text>
</comment>
<name>A0ABS4MHD0_9LACO</name>
<evidence type="ECO:0000313" key="13">
    <source>
        <dbReference type="EMBL" id="MBP2058759.1"/>
    </source>
</evidence>
<dbReference type="InterPro" id="IPR034291">
    <property type="entry name" value="TMP_synthase"/>
</dbReference>
<feature type="binding site" evidence="9">
    <location>
        <position position="167"/>
    </location>
    <ligand>
        <name>2-[(2R,5Z)-2-carboxy-4-methylthiazol-5(2H)-ylidene]ethyl phosphate</name>
        <dbReference type="ChEBI" id="CHEBI:62899"/>
    </ligand>
</feature>
<dbReference type="HAMAP" id="MF_00097">
    <property type="entry name" value="TMP_synthase"/>
    <property type="match status" value="1"/>
</dbReference>
<feature type="binding site" evidence="9">
    <location>
        <position position="73"/>
    </location>
    <ligand>
        <name>Mg(2+)</name>
        <dbReference type="ChEBI" id="CHEBI:18420"/>
    </ligand>
</feature>
<comment type="similarity">
    <text evidence="9 10">Belongs to the thiamine-phosphate synthase family.</text>
</comment>
<feature type="binding site" evidence="9">
    <location>
        <position position="92"/>
    </location>
    <ligand>
        <name>Mg(2+)</name>
        <dbReference type="ChEBI" id="CHEBI:18420"/>
    </ligand>
</feature>
<dbReference type="EC" id="2.5.1.3" evidence="9"/>
<comment type="function">
    <text evidence="9">Condenses 4-methyl-5-(beta-hydroxyethyl)thiazole monophosphate (THZ-P) and 2-methyl-4-amino-5-hydroxymethyl pyrimidine pyrophosphate (HMP-PP) to form thiamine monophosphate (TMP).</text>
</comment>
<feature type="binding site" evidence="9">
    <location>
        <position position="111"/>
    </location>
    <ligand>
        <name>4-amino-2-methyl-5-(diphosphooxymethyl)pyrimidine</name>
        <dbReference type="ChEBI" id="CHEBI:57841"/>
    </ligand>
</feature>
<evidence type="ECO:0000256" key="2">
    <source>
        <dbReference type="ARBA" id="ARBA00022679"/>
    </source>
</evidence>
<keyword evidence="5 9" id="KW-0784">Thiamine biosynthesis</keyword>
<evidence type="ECO:0000256" key="10">
    <source>
        <dbReference type="RuleBase" id="RU003826"/>
    </source>
</evidence>
<dbReference type="PANTHER" id="PTHR20857:SF23">
    <property type="entry name" value="THIAMINE BIOSYNTHETIC BIFUNCTIONAL ENZYME"/>
    <property type="match status" value="1"/>
</dbReference>
<dbReference type="Gene3D" id="3.20.20.70">
    <property type="entry name" value="Aldolase class I"/>
    <property type="match status" value="1"/>
</dbReference>
<comment type="catalytic activity">
    <reaction evidence="7 9 10">
        <text>2-(2-carboxy-4-methylthiazol-5-yl)ethyl phosphate + 4-amino-2-methyl-5-(diphosphooxymethyl)pyrimidine + 2 H(+) = thiamine phosphate + CO2 + diphosphate</text>
        <dbReference type="Rhea" id="RHEA:47848"/>
        <dbReference type="ChEBI" id="CHEBI:15378"/>
        <dbReference type="ChEBI" id="CHEBI:16526"/>
        <dbReference type="ChEBI" id="CHEBI:33019"/>
        <dbReference type="ChEBI" id="CHEBI:37575"/>
        <dbReference type="ChEBI" id="CHEBI:57841"/>
        <dbReference type="ChEBI" id="CHEBI:62890"/>
        <dbReference type="EC" id="2.5.1.3"/>
    </reaction>
</comment>
<organism evidence="13 14">
    <name type="scientific">Lactobacillus colini</name>
    <dbReference type="NCBI Taxonomy" id="1819254"/>
    <lineage>
        <taxon>Bacteria</taxon>
        <taxon>Bacillati</taxon>
        <taxon>Bacillota</taxon>
        <taxon>Bacilli</taxon>
        <taxon>Lactobacillales</taxon>
        <taxon>Lactobacillaceae</taxon>
        <taxon>Lactobacillus</taxon>
    </lineage>
</organism>
<comment type="catalytic activity">
    <reaction evidence="8 9 10">
        <text>2-[(2R,5Z)-2-carboxy-4-methylthiazol-5(2H)-ylidene]ethyl phosphate + 4-amino-2-methyl-5-(diphosphooxymethyl)pyrimidine + 2 H(+) = thiamine phosphate + CO2 + diphosphate</text>
        <dbReference type="Rhea" id="RHEA:47844"/>
        <dbReference type="ChEBI" id="CHEBI:15378"/>
        <dbReference type="ChEBI" id="CHEBI:16526"/>
        <dbReference type="ChEBI" id="CHEBI:33019"/>
        <dbReference type="ChEBI" id="CHEBI:37575"/>
        <dbReference type="ChEBI" id="CHEBI:57841"/>
        <dbReference type="ChEBI" id="CHEBI:62899"/>
        <dbReference type="EC" id="2.5.1.3"/>
    </reaction>
</comment>
<dbReference type="Pfam" id="PF02581">
    <property type="entry name" value="TMP-TENI"/>
    <property type="match status" value="1"/>
</dbReference>
<feature type="binding site" evidence="9">
    <location>
        <begin position="40"/>
        <end position="44"/>
    </location>
    <ligand>
        <name>4-amino-2-methyl-5-(diphosphooxymethyl)pyrimidine</name>
        <dbReference type="ChEBI" id="CHEBI:57841"/>
    </ligand>
</feature>
<sequence>MKLNKKDLLLYAVTDRHWVGKQTLFEQVEEAIQNGATLIQLREKHLDEANFLKEAIAMRELCHRYGVPFIVNDNVEVALRSHADGVHVGQDDMAARDVRRLIGDEMILGVSAHNVQEAKAAQDNGADYLGVGAIFTTATKKDATAVSLSALKEIVANVDIPVVAIGGINENNILQLKNTRVAGVSIISAIFGAEDIGSASKNLLKLAKEVVK</sequence>
<evidence type="ECO:0000256" key="3">
    <source>
        <dbReference type="ARBA" id="ARBA00022723"/>
    </source>
</evidence>
<gene>
    <name evidence="9" type="primary">thiE</name>
    <name evidence="13" type="ORF">J2Z60_001950</name>
</gene>
<keyword evidence="14" id="KW-1185">Reference proteome</keyword>
<evidence type="ECO:0000256" key="7">
    <source>
        <dbReference type="ARBA" id="ARBA00047851"/>
    </source>
</evidence>
<dbReference type="CDD" id="cd00564">
    <property type="entry name" value="TMP_TenI"/>
    <property type="match status" value="1"/>
</dbReference>
<evidence type="ECO:0000259" key="12">
    <source>
        <dbReference type="Pfam" id="PF02581"/>
    </source>
</evidence>
<feature type="binding site" evidence="9">
    <location>
        <begin position="137"/>
        <end position="139"/>
    </location>
    <ligand>
        <name>2-[(2R,5Z)-2-carboxy-4-methylthiazol-5(2H)-ylidene]ethyl phosphate</name>
        <dbReference type="ChEBI" id="CHEBI:62899"/>
    </ligand>
</feature>
<proteinExistence type="inferred from homology"/>
<evidence type="ECO:0000256" key="11">
    <source>
        <dbReference type="RuleBase" id="RU004253"/>
    </source>
</evidence>
<keyword evidence="4 9" id="KW-0460">Magnesium</keyword>
<dbReference type="GO" id="GO:0004789">
    <property type="term" value="F:thiamine-phosphate diphosphorylase activity"/>
    <property type="evidence" value="ECO:0007669"/>
    <property type="project" value="UniProtKB-EC"/>
</dbReference>
<keyword evidence="3 9" id="KW-0479">Metal-binding</keyword>
<dbReference type="SUPFAM" id="SSF51391">
    <property type="entry name" value="Thiamin phosphate synthase"/>
    <property type="match status" value="1"/>
</dbReference>
<dbReference type="NCBIfam" id="TIGR00693">
    <property type="entry name" value="thiE"/>
    <property type="match status" value="1"/>
</dbReference>
<dbReference type="PANTHER" id="PTHR20857">
    <property type="entry name" value="THIAMINE-PHOSPHATE PYROPHOSPHORYLASE"/>
    <property type="match status" value="1"/>
</dbReference>
<evidence type="ECO:0000256" key="8">
    <source>
        <dbReference type="ARBA" id="ARBA00047883"/>
    </source>
</evidence>
<protein>
    <recommendedName>
        <fullName evidence="9">Thiamine-phosphate synthase</fullName>
        <shortName evidence="9">TP synthase</shortName>
        <shortName evidence="9">TPS</shortName>
        <ecNumber evidence="9">2.5.1.3</ecNumber>
    </recommendedName>
    <alternativeName>
        <fullName evidence="9">Thiamine-phosphate pyrophosphorylase</fullName>
        <shortName evidence="9">TMP pyrophosphorylase</shortName>
        <shortName evidence="9">TMP-PPase</shortName>
    </alternativeName>
</protein>
<feature type="binding site" evidence="9">
    <location>
        <position position="140"/>
    </location>
    <ligand>
        <name>4-amino-2-methyl-5-(diphosphooxymethyl)pyrimidine</name>
        <dbReference type="ChEBI" id="CHEBI:57841"/>
    </ligand>
</feature>
<evidence type="ECO:0000313" key="14">
    <source>
        <dbReference type="Proteomes" id="UP001519292"/>
    </source>
</evidence>
<accession>A0ABS4MHD0</accession>
<evidence type="ECO:0000256" key="1">
    <source>
        <dbReference type="ARBA" id="ARBA00005165"/>
    </source>
</evidence>
<evidence type="ECO:0000256" key="4">
    <source>
        <dbReference type="ARBA" id="ARBA00022842"/>
    </source>
</evidence>